<evidence type="ECO:0000256" key="4">
    <source>
        <dbReference type="ARBA" id="ARBA00022692"/>
    </source>
</evidence>
<keyword evidence="6 7" id="KW-0472">Membrane</keyword>
<feature type="transmembrane region" description="Helical" evidence="7">
    <location>
        <begin position="104"/>
        <end position="126"/>
    </location>
</feature>
<reference evidence="9 10" key="1">
    <citation type="journal article" date="2019" name="Microorganisms">
        <title>Paenibacillus lutrae sp. nov., A Chitinolytic Species Isolated from A River Otter in Castril Natural Park, Granada, Spain.</title>
        <authorList>
            <person name="Rodriguez M."/>
            <person name="Reina J.C."/>
            <person name="Bejar V."/>
            <person name="Llamas I."/>
        </authorList>
    </citation>
    <scope>NUCLEOTIDE SEQUENCE [LARGE SCALE GENOMIC DNA]</scope>
    <source>
        <strain evidence="9 10">N10</strain>
    </source>
</reference>
<evidence type="ECO:0000313" key="9">
    <source>
        <dbReference type="EMBL" id="MVO99595.1"/>
    </source>
</evidence>
<dbReference type="Pfam" id="PF00528">
    <property type="entry name" value="BPD_transp_1"/>
    <property type="match status" value="1"/>
</dbReference>
<sequence>MAKFKSGFLHTFLLLYVFVTLYPLFWAFQNSFKKHVDIVESPFSLIRNFTVDNYINAWSSSNIGRYFMNSLYISTFSSIVTIVLASMTAYALTRMVFPKMNKVVTAVFLLAIMVPAGSLLIPLYKFILTITNNLGIKLYDTHWSLILPYIAFGLSLSIIIIMAFIKSLPKELEEAGVMDGLSIYGLFTRIVLPLMTPAIVTVFIINFLGHWNEFVLANVMLSKENLRTLPVAMASMNNGLSMNYGSLLAATMFSIIPVVIIYAILQEKIIEGLAAGSVKG</sequence>
<keyword evidence="3" id="KW-1003">Cell membrane</keyword>
<dbReference type="Gene3D" id="1.10.3720.10">
    <property type="entry name" value="MetI-like"/>
    <property type="match status" value="1"/>
</dbReference>
<keyword evidence="2 7" id="KW-0813">Transport</keyword>
<evidence type="ECO:0000256" key="6">
    <source>
        <dbReference type="ARBA" id="ARBA00023136"/>
    </source>
</evidence>
<evidence type="ECO:0000256" key="7">
    <source>
        <dbReference type="RuleBase" id="RU363032"/>
    </source>
</evidence>
<evidence type="ECO:0000259" key="8">
    <source>
        <dbReference type="PROSITE" id="PS50928"/>
    </source>
</evidence>
<keyword evidence="4 7" id="KW-0812">Transmembrane</keyword>
<dbReference type="GO" id="GO:0005886">
    <property type="term" value="C:plasma membrane"/>
    <property type="evidence" value="ECO:0007669"/>
    <property type="project" value="UniProtKB-SubCell"/>
</dbReference>
<evidence type="ECO:0000256" key="5">
    <source>
        <dbReference type="ARBA" id="ARBA00022989"/>
    </source>
</evidence>
<feature type="transmembrane region" description="Helical" evidence="7">
    <location>
        <begin position="186"/>
        <end position="208"/>
    </location>
</feature>
<dbReference type="PANTHER" id="PTHR32243">
    <property type="entry name" value="MALTOSE TRANSPORT SYSTEM PERMEASE-RELATED"/>
    <property type="match status" value="1"/>
</dbReference>
<feature type="transmembrane region" description="Helical" evidence="7">
    <location>
        <begin position="71"/>
        <end position="92"/>
    </location>
</feature>
<keyword evidence="5 7" id="KW-1133">Transmembrane helix</keyword>
<dbReference type="PANTHER" id="PTHR32243:SF24">
    <property type="entry name" value="DIACETYLCHITOBIOSE UPTAKE SYSTEM PERMEASE PROTEIN NGCG"/>
    <property type="match status" value="1"/>
</dbReference>
<protein>
    <submittedName>
        <fullName evidence="9">ABC transporter permease subunit</fullName>
    </submittedName>
</protein>
<feature type="transmembrane region" description="Helical" evidence="7">
    <location>
        <begin position="244"/>
        <end position="265"/>
    </location>
</feature>
<feature type="transmembrane region" description="Helical" evidence="7">
    <location>
        <begin position="7"/>
        <end position="28"/>
    </location>
</feature>
<proteinExistence type="inferred from homology"/>
<organism evidence="9 10">
    <name type="scientific">Paenibacillus lutrae</name>
    <dbReference type="NCBI Taxonomy" id="2078573"/>
    <lineage>
        <taxon>Bacteria</taxon>
        <taxon>Bacillati</taxon>
        <taxon>Bacillota</taxon>
        <taxon>Bacilli</taxon>
        <taxon>Bacillales</taxon>
        <taxon>Paenibacillaceae</taxon>
        <taxon>Paenibacillus</taxon>
    </lineage>
</organism>
<feature type="domain" description="ABC transmembrane type-1" evidence="8">
    <location>
        <begin position="67"/>
        <end position="265"/>
    </location>
</feature>
<accession>A0A7X3FGY6</accession>
<dbReference type="OrthoDB" id="187395at2"/>
<dbReference type="SUPFAM" id="SSF161098">
    <property type="entry name" value="MetI-like"/>
    <property type="match status" value="1"/>
</dbReference>
<comment type="caution">
    <text evidence="9">The sequence shown here is derived from an EMBL/GenBank/DDBJ whole genome shotgun (WGS) entry which is preliminary data.</text>
</comment>
<keyword evidence="10" id="KW-1185">Reference proteome</keyword>
<name>A0A7X3FGY6_9BACL</name>
<evidence type="ECO:0000256" key="3">
    <source>
        <dbReference type="ARBA" id="ARBA00022475"/>
    </source>
</evidence>
<dbReference type="InterPro" id="IPR000515">
    <property type="entry name" value="MetI-like"/>
</dbReference>
<dbReference type="GO" id="GO:0055085">
    <property type="term" value="P:transmembrane transport"/>
    <property type="evidence" value="ECO:0007669"/>
    <property type="project" value="InterPro"/>
</dbReference>
<dbReference type="PROSITE" id="PS50928">
    <property type="entry name" value="ABC_TM1"/>
    <property type="match status" value="1"/>
</dbReference>
<dbReference type="CDD" id="cd06261">
    <property type="entry name" value="TM_PBP2"/>
    <property type="match status" value="1"/>
</dbReference>
<evidence type="ECO:0000256" key="1">
    <source>
        <dbReference type="ARBA" id="ARBA00004651"/>
    </source>
</evidence>
<dbReference type="InterPro" id="IPR035906">
    <property type="entry name" value="MetI-like_sf"/>
</dbReference>
<comment type="similarity">
    <text evidence="7">Belongs to the binding-protein-dependent transport system permease family.</text>
</comment>
<evidence type="ECO:0000313" key="10">
    <source>
        <dbReference type="Proteomes" id="UP000490800"/>
    </source>
</evidence>
<evidence type="ECO:0000256" key="2">
    <source>
        <dbReference type="ARBA" id="ARBA00022448"/>
    </source>
</evidence>
<dbReference type="AlphaFoldDB" id="A0A7X3FGY6"/>
<gene>
    <name evidence="9" type="ORF">EDM21_08640</name>
</gene>
<comment type="subcellular location">
    <subcellularLocation>
        <location evidence="1 7">Cell membrane</location>
        <topology evidence="1 7">Multi-pass membrane protein</topology>
    </subcellularLocation>
</comment>
<dbReference type="EMBL" id="RHLK01000003">
    <property type="protein sequence ID" value="MVO99595.1"/>
    <property type="molecule type" value="Genomic_DNA"/>
</dbReference>
<feature type="transmembrane region" description="Helical" evidence="7">
    <location>
        <begin position="146"/>
        <end position="165"/>
    </location>
</feature>
<dbReference type="Proteomes" id="UP000490800">
    <property type="component" value="Unassembled WGS sequence"/>
</dbReference>
<dbReference type="InterPro" id="IPR050901">
    <property type="entry name" value="BP-dep_ABC_trans_perm"/>
</dbReference>